<sequence>MSSTLARPLPRPAPAVGGALIAPLAMAQITVRIDVAKPGLPVSPTLYGLMTEEINFPTMAACMRN</sequence>
<proteinExistence type="predicted"/>
<dbReference type="RefSeq" id="WP_394483266.1">
    <property type="nucleotide sequence ID" value="NZ_JBIGHV010000010.1"/>
</dbReference>
<reference evidence="1 2" key="1">
    <citation type="submission" date="2024-08" db="EMBL/GenBank/DDBJ databases">
        <authorList>
            <person name="Lu H."/>
        </authorList>
    </citation>
    <scope>NUCLEOTIDE SEQUENCE [LARGE SCALE GENOMIC DNA]</scope>
    <source>
        <strain evidence="1 2">LYH14W</strain>
    </source>
</reference>
<organism evidence="1 2">
    <name type="scientific">Pelomonas parva</name>
    <dbReference type="NCBI Taxonomy" id="3299032"/>
    <lineage>
        <taxon>Bacteria</taxon>
        <taxon>Pseudomonadati</taxon>
        <taxon>Pseudomonadota</taxon>
        <taxon>Betaproteobacteria</taxon>
        <taxon>Burkholderiales</taxon>
        <taxon>Sphaerotilaceae</taxon>
        <taxon>Roseateles</taxon>
    </lineage>
</organism>
<evidence type="ECO:0000313" key="2">
    <source>
        <dbReference type="Proteomes" id="UP001606210"/>
    </source>
</evidence>
<dbReference type="Proteomes" id="UP001606210">
    <property type="component" value="Unassembled WGS sequence"/>
</dbReference>
<protein>
    <submittedName>
        <fullName evidence="1">Uncharacterized protein</fullName>
    </submittedName>
</protein>
<dbReference type="EMBL" id="JBIGHV010000010">
    <property type="protein sequence ID" value="MFG6432972.1"/>
    <property type="molecule type" value="Genomic_DNA"/>
</dbReference>
<evidence type="ECO:0000313" key="1">
    <source>
        <dbReference type="EMBL" id="MFG6432972.1"/>
    </source>
</evidence>
<name>A0ABW7FCL7_9BURK</name>
<comment type="caution">
    <text evidence="1">The sequence shown here is derived from an EMBL/GenBank/DDBJ whole genome shotgun (WGS) entry which is preliminary data.</text>
</comment>
<keyword evidence="2" id="KW-1185">Reference proteome</keyword>
<gene>
    <name evidence="1" type="ORF">ACG00Y_23865</name>
</gene>
<accession>A0ABW7FCL7</accession>